<feature type="domain" description="CzcB-like barrel-sandwich hybrid" evidence="5">
    <location>
        <begin position="114"/>
        <end position="186"/>
    </location>
</feature>
<dbReference type="Pfam" id="PF25973">
    <property type="entry name" value="BSH_CzcB"/>
    <property type="match status" value="1"/>
</dbReference>
<dbReference type="GO" id="GO:0030288">
    <property type="term" value="C:outer membrane-bounded periplasmic space"/>
    <property type="evidence" value="ECO:0007669"/>
    <property type="project" value="TreeGrafter"/>
</dbReference>
<accession>A0A6C1KKT4</accession>
<dbReference type="GO" id="GO:0015679">
    <property type="term" value="P:plasma membrane copper ion transport"/>
    <property type="evidence" value="ECO:0007669"/>
    <property type="project" value="TreeGrafter"/>
</dbReference>
<evidence type="ECO:0000256" key="1">
    <source>
        <dbReference type="ARBA" id="ARBA00009477"/>
    </source>
</evidence>
<evidence type="ECO:0000313" key="8">
    <source>
        <dbReference type="Proteomes" id="UP000305131"/>
    </source>
</evidence>
<evidence type="ECO:0000259" key="6">
    <source>
        <dbReference type="Pfam" id="PF25975"/>
    </source>
</evidence>
<dbReference type="SUPFAM" id="SSF111369">
    <property type="entry name" value="HlyD-like secretion proteins"/>
    <property type="match status" value="1"/>
</dbReference>
<protein>
    <submittedName>
        <fullName evidence="7">HlyD family efflux transporter periplasmic adaptor subunit</fullName>
    </submittedName>
</protein>
<dbReference type="Gene3D" id="2.40.50.100">
    <property type="match status" value="1"/>
</dbReference>
<feature type="domain" description="CzcB-like C-terminal circularly permuted SH3-like" evidence="6">
    <location>
        <begin position="271"/>
        <end position="331"/>
    </location>
</feature>
<gene>
    <name evidence="7" type="ORF">FBQ73_01625</name>
</gene>
<dbReference type="EMBL" id="VAUP01000004">
    <property type="protein sequence ID" value="TLX44775.1"/>
    <property type="molecule type" value="Genomic_DNA"/>
</dbReference>
<dbReference type="FunFam" id="2.40.30.170:FF:000010">
    <property type="entry name" value="Efflux RND transporter periplasmic adaptor subunit"/>
    <property type="match status" value="1"/>
</dbReference>
<dbReference type="OrthoDB" id="9774837at2"/>
<organism evidence="7 8">
    <name type="scientific">Xanthobacter autotrophicus</name>
    <dbReference type="NCBI Taxonomy" id="280"/>
    <lineage>
        <taxon>Bacteria</taxon>
        <taxon>Pseudomonadati</taxon>
        <taxon>Pseudomonadota</taxon>
        <taxon>Alphaproteobacteria</taxon>
        <taxon>Hyphomicrobiales</taxon>
        <taxon>Xanthobacteraceae</taxon>
        <taxon>Xanthobacter</taxon>
    </lineage>
</organism>
<dbReference type="AlphaFoldDB" id="A0A6C1KKT4"/>
<feature type="compositionally biased region" description="Basic and acidic residues" evidence="3">
    <location>
        <begin position="43"/>
        <end position="69"/>
    </location>
</feature>
<comment type="similarity">
    <text evidence="1">Belongs to the membrane fusion protein (MFP) (TC 8.A.1) family.</text>
</comment>
<feature type="region of interest" description="Disordered" evidence="3">
    <location>
        <begin position="35"/>
        <end position="76"/>
    </location>
</feature>
<dbReference type="InterPro" id="IPR051909">
    <property type="entry name" value="MFP_Cation_Efflux"/>
</dbReference>
<dbReference type="Gene3D" id="2.40.420.20">
    <property type="match status" value="1"/>
</dbReference>
<dbReference type="PANTHER" id="PTHR30097:SF4">
    <property type="entry name" value="SLR6042 PROTEIN"/>
    <property type="match status" value="1"/>
</dbReference>
<dbReference type="PANTHER" id="PTHR30097">
    <property type="entry name" value="CATION EFFLUX SYSTEM PROTEIN CUSB"/>
    <property type="match status" value="1"/>
</dbReference>
<dbReference type="NCBIfam" id="NF045680">
    <property type="entry name" value="DiMtlExpIhpB"/>
    <property type="match status" value="1"/>
</dbReference>
<evidence type="ECO:0000256" key="3">
    <source>
        <dbReference type="SAM" id="MobiDB-lite"/>
    </source>
</evidence>
<keyword evidence="2" id="KW-0813">Transport</keyword>
<evidence type="ECO:0000313" key="7">
    <source>
        <dbReference type="EMBL" id="TLX44775.1"/>
    </source>
</evidence>
<dbReference type="GO" id="GO:0046914">
    <property type="term" value="F:transition metal ion binding"/>
    <property type="evidence" value="ECO:0007669"/>
    <property type="project" value="TreeGrafter"/>
</dbReference>
<sequence>MSRPARRDLAMILIGLVAGAGAFYALSDRPMRLTSASPAAESGHGEQGHEDKGHPEKGHAEKGHGEEGGHGAGGVELDDTKLAAAGIGLETAGPEKLRQKLRLNGLVQTNQEAVVQVTPRFPGIVREIRKRIGDTVQKGEVLAVIESNQSLTTYDLKAPMAGTVVDRQVALGEYASEQKPAFVVADLSTLWVDLSVYRHDFSRVRVGDKVAVDPEDGGPPILGAVAYVSPIGAADTQTALARVVIPNDGFRLRPGLFTVGTIALSEKPVDLAVRLGALQSVEGRTVVFVRNGDAFEPRDVELGERDGEWAEVSFGLVPGDVYAAKNSFVVKAELAKGSASHEH</sequence>
<dbReference type="Proteomes" id="UP000305131">
    <property type="component" value="Unassembled WGS sequence"/>
</dbReference>
<dbReference type="Pfam" id="PF25954">
    <property type="entry name" value="Beta-barrel_RND_2"/>
    <property type="match status" value="1"/>
</dbReference>
<name>A0A6C1KKT4_XANAU</name>
<evidence type="ECO:0000256" key="2">
    <source>
        <dbReference type="ARBA" id="ARBA00022448"/>
    </source>
</evidence>
<comment type="caution">
    <text evidence="7">The sequence shown here is derived from an EMBL/GenBank/DDBJ whole genome shotgun (WGS) entry which is preliminary data.</text>
</comment>
<evidence type="ECO:0000259" key="4">
    <source>
        <dbReference type="Pfam" id="PF25954"/>
    </source>
</evidence>
<dbReference type="Pfam" id="PF25975">
    <property type="entry name" value="CzcB_C"/>
    <property type="match status" value="1"/>
</dbReference>
<feature type="domain" description="CusB-like beta-barrel" evidence="4">
    <location>
        <begin position="189"/>
        <end position="259"/>
    </location>
</feature>
<dbReference type="GeneID" id="95772159"/>
<proteinExistence type="inferred from homology"/>
<dbReference type="InterPro" id="IPR058647">
    <property type="entry name" value="BSH_CzcB-like"/>
</dbReference>
<dbReference type="RefSeq" id="WP_138397776.1">
    <property type="nucleotide sequence ID" value="NZ_JBAFVI010000009.1"/>
</dbReference>
<reference evidence="7 8" key="1">
    <citation type="submission" date="2019-05" db="EMBL/GenBank/DDBJ databases">
        <authorList>
            <person name="Zhou X."/>
        </authorList>
    </citation>
    <scope>NUCLEOTIDE SEQUENCE [LARGE SCALE GENOMIC DNA]</scope>
    <source>
        <strain evidence="7 8">DSM 432</strain>
    </source>
</reference>
<dbReference type="InterPro" id="IPR058792">
    <property type="entry name" value="Beta-barrel_RND_2"/>
</dbReference>
<evidence type="ECO:0000259" key="5">
    <source>
        <dbReference type="Pfam" id="PF25973"/>
    </source>
</evidence>
<dbReference type="InterPro" id="IPR058649">
    <property type="entry name" value="CzcB_C"/>
</dbReference>
<dbReference type="GO" id="GO:0060003">
    <property type="term" value="P:copper ion export"/>
    <property type="evidence" value="ECO:0007669"/>
    <property type="project" value="TreeGrafter"/>
</dbReference>